<accession>A0A6P3WYA9</accession>
<gene>
    <name evidence="10" type="primary">LOC106742523</name>
</gene>
<feature type="compositionally biased region" description="Pro residues" evidence="7">
    <location>
        <begin position="80"/>
        <end position="91"/>
    </location>
</feature>
<dbReference type="CTD" id="6883"/>
<evidence type="ECO:0000313" key="9">
    <source>
        <dbReference type="Proteomes" id="UP000515204"/>
    </source>
</evidence>
<comment type="similarity">
    <text evidence="2">Belongs to the TAF12 family.</text>
</comment>
<organism evidence="9 10">
    <name type="scientific">Dinoponera quadriceps</name>
    <name type="common">South American ant</name>
    <dbReference type="NCBI Taxonomy" id="609295"/>
    <lineage>
        <taxon>Eukaryota</taxon>
        <taxon>Metazoa</taxon>
        <taxon>Ecdysozoa</taxon>
        <taxon>Arthropoda</taxon>
        <taxon>Hexapoda</taxon>
        <taxon>Insecta</taxon>
        <taxon>Pterygota</taxon>
        <taxon>Neoptera</taxon>
        <taxon>Endopterygota</taxon>
        <taxon>Hymenoptera</taxon>
        <taxon>Apocrita</taxon>
        <taxon>Aculeata</taxon>
        <taxon>Formicoidea</taxon>
        <taxon>Formicidae</taxon>
        <taxon>Ponerinae</taxon>
        <taxon>Ponerini</taxon>
        <taxon>Dinoponera</taxon>
    </lineage>
</organism>
<reference evidence="10" key="1">
    <citation type="submission" date="2025-08" db="UniProtKB">
        <authorList>
            <consortium name="RefSeq"/>
        </authorList>
    </citation>
    <scope>IDENTIFICATION</scope>
</reference>
<dbReference type="PANTHER" id="PTHR12264:SF21">
    <property type="entry name" value="TRANSCRIPTION INITIATION FACTOR TFIID SUBUNIT 12"/>
    <property type="match status" value="1"/>
</dbReference>
<dbReference type="PANTHER" id="PTHR12264">
    <property type="entry name" value="TRANSCRIPTION INITIATION FACTOR TFIID SUBUNIT 12"/>
    <property type="match status" value="1"/>
</dbReference>
<dbReference type="InterPro" id="IPR009072">
    <property type="entry name" value="Histone-fold"/>
</dbReference>
<dbReference type="InterPro" id="IPR037794">
    <property type="entry name" value="TAF12"/>
</dbReference>
<keyword evidence="9" id="KW-1185">Reference proteome</keyword>
<evidence type="ECO:0000313" key="10">
    <source>
        <dbReference type="RefSeq" id="XP_014471025.1"/>
    </source>
</evidence>
<dbReference type="GO" id="GO:0017025">
    <property type="term" value="F:TBP-class protein binding"/>
    <property type="evidence" value="ECO:0007669"/>
    <property type="project" value="TreeGrafter"/>
</dbReference>
<dbReference type="FunFam" id="1.10.20.10:FF:000011">
    <property type="entry name" value="Transcription initiation factor TFIID subunit 12"/>
    <property type="match status" value="1"/>
</dbReference>
<dbReference type="KEGG" id="dqu:106742523"/>
<dbReference type="GO" id="GO:0051123">
    <property type="term" value="P:RNA polymerase II preinitiation complex assembly"/>
    <property type="evidence" value="ECO:0007669"/>
    <property type="project" value="TreeGrafter"/>
</dbReference>
<dbReference type="CDD" id="cd07981">
    <property type="entry name" value="HFD_TAF12"/>
    <property type="match status" value="1"/>
</dbReference>
<dbReference type="SUPFAM" id="SSF47113">
    <property type="entry name" value="Histone-fold"/>
    <property type="match status" value="1"/>
</dbReference>
<evidence type="ECO:0000259" key="8">
    <source>
        <dbReference type="Pfam" id="PF03847"/>
    </source>
</evidence>
<dbReference type="RefSeq" id="XP_014471025.1">
    <property type="nucleotide sequence ID" value="XM_014615539.1"/>
</dbReference>
<evidence type="ECO:0000256" key="4">
    <source>
        <dbReference type="ARBA" id="ARBA00023015"/>
    </source>
</evidence>
<comment type="subcellular location">
    <subcellularLocation>
        <location evidence="1">Nucleus</location>
    </subcellularLocation>
</comment>
<dbReference type="AlphaFoldDB" id="A0A6P3WYA9"/>
<keyword evidence="4" id="KW-0805">Transcription regulation</keyword>
<keyword evidence="6" id="KW-0539">Nucleus</keyword>
<feature type="compositionally biased region" description="Low complexity" evidence="7">
    <location>
        <begin position="38"/>
        <end position="79"/>
    </location>
</feature>
<dbReference type="GO" id="GO:0005669">
    <property type="term" value="C:transcription factor TFIID complex"/>
    <property type="evidence" value="ECO:0007669"/>
    <property type="project" value="InterPro"/>
</dbReference>
<evidence type="ECO:0000256" key="5">
    <source>
        <dbReference type="ARBA" id="ARBA00023163"/>
    </source>
</evidence>
<dbReference type="GeneID" id="106742523"/>
<evidence type="ECO:0000256" key="2">
    <source>
        <dbReference type="ARBA" id="ARBA00007530"/>
    </source>
</evidence>
<dbReference type="GO" id="GO:0003677">
    <property type="term" value="F:DNA binding"/>
    <property type="evidence" value="ECO:0007669"/>
    <property type="project" value="TreeGrafter"/>
</dbReference>
<dbReference type="GO" id="GO:0046982">
    <property type="term" value="F:protein heterodimerization activity"/>
    <property type="evidence" value="ECO:0007669"/>
    <property type="project" value="InterPro"/>
</dbReference>
<dbReference type="OrthoDB" id="2193432at2759"/>
<dbReference type="InterPro" id="IPR003228">
    <property type="entry name" value="TFIID_TAF12_dom"/>
</dbReference>
<name>A0A6P3WYA9_DINQU</name>
<protein>
    <recommendedName>
        <fullName evidence="3">Transcription initiation factor TFIID subunit 12</fullName>
    </recommendedName>
</protein>
<feature type="domain" description="Transcription initiation factor TFIID subunit 12" evidence="8">
    <location>
        <begin position="112"/>
        <end position="179"/>
    </location>
</feature>
<feature type="compositionally biased region" description="Polar residues" evidence="7">
    <location>
        <begin position="23"/>
        <end position="36"/>
    </location>
</feature>
<dbReference type="GO" id="GO:0000124">
    <property type="term" value="C:SAGA complex"/>
    <property type="evidence" value="ECO:0007669"/>
    <property type="project" value="InterPro"/>
</dbReference>
<dbReference type="Proteomes" id="UP000515204">
    <property type="component" value="Unplaced"/>
</dbReference>
<evidence type="ECO:0000256" key="3">
    <source>
        <dbReference type="ARBA" id="ARBA00017484"/>
    </source>
</evidence>
<sequence length="215" mass="24184">MSQQSAIVQTSNTGTDITPVLGTLQSVGPNSQTSPVLPNMQSNVTTTTTVQPQTQSQQTQYISQPSKQVQVQQQQSQSQQPPPQPPPPPQPQQQQQQSSTPSSFSDFPQFLTKTRLEDLVKEVDPTEQLDEEVEEMLLQLADDFVETTVNAACLLAKHRHANTVEVKDVQLHLERNWNMWIPGFGTDEVRPYKRATVTEAHKQRLALIRKSIKKY</sequence>
<dbReference type="Gene3D" id="1.10.20.10">
    <property type="entry name" value="Histone, subunit A"/>
    <property type="match status" value="1"/>
</dbReference>
<evidence type="ECO:0000256" key="7">
    <source>
        <dbReference type="SAM" id="MobiDB-lite"/>
    </source>
</evidence>
<keyword evidence="5" id="KW-0804">Transcription</keyword>
<feature type="compositionally biased region" description="Low complexity" evidence="7">
    <location>
        <begin position="92"/>
        <end position="107"/>
    </location>
</feature>
<dbReference type="Pfam" id="PF03847">
    <property type="entry name" value="TFIID_20kDa"/>
    <property type="match status" value="1"/>
</dbReference>
<evidence type="ECO:0000256" key="1">
    <source>
        <dbReference type="ARBA" id="ARBA00004123"/>
    </source>
</evidence>
<evidence type="ECO:0000256" key="6">
    <source>
        <dbReference type="ARBA" id="ARBA00023242"/>
    </source>
</evidence>
<feature type="region of interest" description="Disordered" evidence="7">
    <location>
        <begin position="1"/>
        <end position="107"/>
    </location>
</feature>
<feature type="compositionally biased region" description="Polar residues" evidence="7">
    <location>
        <begin position="1"/>
        <end position="16"/>
    </location>
</feature>
<proteinExistence type="inferred from homology"/>